<feature type="transmembrane region" description="Helical" evidence="6">
    <location>
        <begin position="294"/>
        <end position="313"/>
    </location>
</feature>
<keyword evidence="2 6" id="KW-0812">Transmembrane</keyword>
<keyword evidence="4 6" id="KW-0472">Membrane</keyword>
<dbReference type="Pfam" id="PF04138">
    <property type="entry name" value="GtrA_DPMS_TM"/>
    <property type="match status" value="1"/>
</dbReference>
<evidence type="ECO:0000256" key="5">
    <source>
        <dbReference type="SAM" id="MobiDB-lite"/>
    </source>
</evidence>
<evidence type="ECO:0000259" key="7">
    <source>
        <dbReference type="Pfam" id="PF00535"/>
    </source>
</evidence>
<dbReference type="InterPro" id="IPR001173">
    <property type="entry name" value="Glyco_trans_2-like"/>
</dbReference>
<evidence type="ECO:0000313" key="10">
    <source>
        <dbReference type="Proteomes" id="UP001174209"/>
    </source>
</evidence>
<feature type="transmembrane region" description="Helical" evidence="6">
    <location>
        <begin position="254"/>
        <end position="273"/>
    </location>
</feature>
<feature type="domain" description="GtrA/DPMS transmembrane" evidence="8">
    <location>
        <begin position="230"/>
        <end position="341"/>
    </location>
</feature>
<dbReference type="PANTHER" id="PTHR10859:SF114">
    <property type="entry name" value="DOLICHOL-PHOSPHATE MANNOSYLTRANSFERASE"/>
    <property type="match status" value="1"/>
</dbReference>
<reference evidence="9" key="1">
    <citation type="submission" date="2023-06" db="EMBL/GenBank/DDBJ databases">
        <title>MT1 and MT2 Draft Genomes of Novel Species.</title>
        <authorList>
            <person name="Venkateswaran K."/>
        </authorList>
    </citation>
    <scope>NUCLEOTIDE SEQUENCE</scope>
    <source>
        <strain evidence="9">IIF3SC-B10</strain>
    </source>
</reference>
<sequence length="397" mass="42092">MIILIPGYQPDGKLPQLVGDLLAADPRLLVLVVDDGSGPRFGTVFDDARHAGATVIGYPHNRGKGQALKTGFGYAERHHPGEGVVCADSDGQHAVPDILRVAARLRGTGGSTRWTGSTMVLGERAFDGDVPVRSRLGNALTRILFRLAAGVRLQDTQTGLRGYPAAMLPWLQSVRGDRYEYELNLLLQAGQAGHRIDSIPISTIYLTGNSSSHFRPLVDSARIYAPLLAFSLSSLAAFGIDLAAFVVLGLLTDSLLLAVVGARVLSSSVNFLANRRLVFAEGRHRPLSAAALRYFTLVVALLAANYAGIFLLTDAGVPEVAAKVFTEAALFITSFTVQKRFLSGRGAAPTLRVPRPALPRGSGTEAGPVPRAVPAPEAVPTFTTVPPPAAPRGRRVA</sequence>
<dbReference type="Pfam" id="PF00535">
    <property type="entry name" value="Glycos_transf_2"/>
    <property type="match status" value="1"/>
</dbReference>
<evidence type="ECO:0000256" key="6">
    <source>
        <dbReference type="SAM" id="Phobius"/>
    </source>
</evidence>
<feature type="compositionally biased region" description="Low complexity" evidence="5">
    <location>
        <begin position="368"/>
        <end position="384"/>
    </location>
</feature>
<dbReference type="Proteomes" id="UP001174209">
    <property type="component" value="Unassembled WGS sequence"/>
</dbReference>
<evidence type="ECO:0000259" key="8">
    <source>
        <dbReference type="Pfam" id="PF04138"/>
    </source>
</evidence>
<dbReference type="InterPro" id="IPR007267">
    <property type="entry name" value="GtrA_DPMS_TM"/>
</dbReference>
<evidence type="ECO:0000256" key="3">
    <source>
        <dbReference type="ARBA" id="ARBA00022989"/>
    </source>
</evidence>
<comment type="subcellular location">
    <subcellularLocation>
        <location evidence="1">Membrane</location>
        <topology evidence="1">Multi-pass membrane protein</topology>
    </subcellularLocation>
</comment>
<comment type="caution">
    <text evidence="9">The sequence shown here is derived from an EMBL/GenBank/DDBJ whole genome shotgun (WGS) entry which is preliminary data.</text>
</comment>
<protein>
    <submittedName>
        <fullName evidence="9">Bifunctional glycosyltransferase family 2/GtrA family protein</fullName>
    </submittedName>
</protein>
<keyword evidence="3 6" id="KW-1133">Transmembrane helix</keyword>
<dbReference type="CDD" id="cd04179">
    <property type="entry name" value="DPM_DPG-synthase_like"/>
    <property type="match status" value="1"/>
</dbReference>
<gene>
    <name evidence="9" type="ORF">P5G52_05620</name>
</gene>
<evidence type="ECO:0000256" key="4">
    <source>
        <dbReference type="ARBA" id="ARBA00023136"/>
    </source>
</evidence>
<keyword evidence="10" id="KW-1185">Reference proteome</keyword>
<dbReference type="RefSeq" id="WP_301225433.1">
    <property type="nucleotide sequence ID" value="NZ_JAROCG010000001.1"/>
</dbReference>
<dbReference type="SUPFAM" id="SSF53448">
    <property type="entry name" value="Nucleotide-diphospho-sugar transferases"/>
    <property type="match status" value="1"/>
</dbReference>
<evidence type="ECO:0000256" key="2">
    <source>
        <dbReference type="ARBA" id="ARBA00022692"/>
    </source>
</evidence>
<evidence type="ECO:0000313" key="9">
    <source>
        <dbReference type="EMBL" id="MDN4610342.1"/>
    </source>
</evidence>
<dbReference type="PANTHER" id="PTHR10859">
    <property type="entry name" value="GLYCOSYL TRANSFERASE"/>
    <property type="match status" value="1"/>
</dbReference>
<accession>A0ABT8JZS8</accession>
<evidence type="ECO:0000256" key="1">
    <source>
        <dbReference type="ARBA" id="ARBA00004141"/>
    </source>
</evidence>
<dbReference type="Gene3D" id="3.90.550.10">
    <property type="entry name" value="Spore Coat Polysaccharide Biosynthesis Protein SpsA, Chain A"/>
    <property type="match status" value="1"/>
</dbReference>
<feature type="domain" description="Glycosyltransferase 2-like" evidence="7">
    <location>
        <begin position="3"/>
        <end position="106"/>
    </location>
</feature>
<dbReference type="EMBL" id="JAROCG010000001">
    <property type="protein sequence ID" value="MDN4610342.1"/>
    <property type="molecule type" value="Genomic_DNA"/>
</dbReference>
<feature type="region of interest" description="Disordered" evidence="5">
    <location>
        <begin position="352"/>
        <end position="397"/>
    </location>
</feature>
<dbReference type="InterPro" id="IPR029044">
    <property type="entry name" value="Nucleotide-diphossugar_trans"/>
</dbReference>
<proteinExistence type="predicted"/>
<organism evidence="9 10">
    <name type="scientific">Arthrobacter burdickii</name>
    <dbReference type="NCBI Taxonomy" id="3035920"/>
    <lineage>
        <taxon>Bacteria</taxon>
        <taxon>Bacillati</taxon>
        <taxon>Actinomycetota</taxon>
        <taxon>Actinomycetes</taxon>
        <taxon>Micrococcales</taxon>
        <taxon>Micrococcaceae</taxon>
        <taxon>Arthrobacter</taxon>
    </lineage>
</organism>
<name>A0ABT8JZS8_9MICC</name>